<protein>
    <recommendedName>
        <fullName evidence="4">DUF998 domain-containing protein</fullName>
    </recommendedName>
</protein>
<dbReference type="EMBL" id="MPKA01000021">
    <property type="protein sequence ID" value="OLU47962.1"/>
    <property type="molecule type" value="Genomic_DNA"/>
</dbReference>
<reference evidence="2 3" key="1">
    <citation type="submission" date="2016-11" db="EMBL/GenBank/DDBJ databases">
        <title>Description of two novel members of the family Erysipelotrichaceae: Ileibacterium lipovorans gen. nov., sp. nov. and Dubosiella newyorkensis, gen. nov., sp. nov.</title>
        <authorList>
            <person name="Cox L.M."/>
            <person name="Sohn J."/>
            <person name="Tyrrell K.L."/>
            <person name="Citron D.M."/>
            <person name="Lawson P.A."/>
            <person name="Patel N.B."/>
            <person name="Iizumi T."/>
            <person name="Perez-Perez G.I."/>
            <person name="Goldstein E.J."/>
            <person name="Blaser M.J."/>
        </authorList>
    </citation>
    <scope>NUCLEOTIDE SEQUENCE [LARGE SCALE GENOMIC DNA]</scope>
    <source>
        <strain evidence="2 3">NYU-BL-A4</strain>
    </source>
</reference>
<evidence type="ECO:0000313" key="2">
    <source>
        <dbReference type="EMBL" id="OLU47962.1"/>
    </source>
</evidence>
<proteinExistence type="predicted"/>
<dbReference type="AlphaFoldDB" id="A0A1U7NQP8"/>
<feature type="transmembrane region" description="Helical" evidence="1">
    <location>
        <begin position="48"/>
        <end position="70"/>
    </location>
</feature>
<feature type="transmembrane region" description="Helical" evidence="1">
    <location>
        <begin position="164"/>
        <end position="182"/>
    </location>
</feature>
<evidence type="ECO:0000256" key="1">
    <source>
        <dbReference type="SAM" id="Phobius"/>
    </source>
</evidence>
<keyword evidence="1" id="KW-0812">Transmembrane</keyword>
<dbReference type="STRING" id="1862672.BO225_00585"/>
<dbReference type="RefSeq" id="WP_076340364.1">
    <property type="nucleotide sequence ID" value="NZ_CAPDDE010000014.1"/>
</dbReference>
<gene>
    <name evidence="2" type="ORF">BO225_00585</name>
</gene>
<dbReference type="Proteomes" id="UP000186705">
    <property type="component" value="Unassembled WGS sequence"/>
</dbReference>
<name>A0A1U7NQP8_9FIRM</name>
<evidence type="ECO:0000313" key="3">
    <source>
        <dbReference type="Proteomes" id="UP000186705"/>
    </source>
</evidence>
<dbReference type="GeneID" id="78274452"/>
<feature type="transmembrane region" description="Helical" evidence="1">
    <location>
        <begin position="77"/>
        <end position="96"/>
    </location>
</feature>
<organism evidence="2 3">
    <name type="scientific">Dubosiella newyorkensis</name>
    <dbReference type="NCBI Taxonomy" id="1862672"/>
    <lineage>
        <taxon>Bacteria</taxon>
        <taxon>Bacillati</taxon>
        <taxon>Bacillota</taxon>
        <taxon>Erysipelotrichia</taxon>
        <taxon>Erysipelotrichales</taxon>
        <taxon>Erysipelotrichaceae</taxon>
        <taxon>Dubosiella</taxon>
    </lineage>
</organism>
<sequence length="188" mass="21563">MMLKNNTWILGYGFVFNPLINLPVFFWIDVSYENLSYIGTTLHHPLYLVLWAISSVFGLYFFSTAIWSAYSIPYRRWLHALFCIGMILSCLIPYSADMPGWINDLHVWIAIVCVSGFIFSWLKTILYSWLPSSFWILYKALLIIFALGFLAICFAGSINGLSEIIFSIGVNAILSLTLFNLSKKDKKK</sequence>
<keyword evidence="3" id="KW-1185">Reference proteome</keyword>
<feature type="transmembrane region" description="Helical" evidence="1">
    <location>
        <begin position="7"/>
        <end position="28"/>
    </location>
</feature>
<comment type="caution">
    <text evidence="2">The sequence shown here is derived from an EMBL/GenBank/DDBJ whole genome shotgun (WGS) entry which is preliminary data.</text>
</comment>
<feature type="transmembrane region" description="Helical" evidence="1">
    <location>
        <begin position="136"/>
        <end position="158"/>
    </location>
</feature>
<keyword evidence="1" id="KW-0472">Membrane</keyword>
<evidence type="ECO:0008006" key="4">
    <source>
        <dbReference type="Google" id="ProtNLM"/>
    </source>
</evidence>
<feature type="transmembrane region" description="Helical" evidence="1">
    <location>
        <begin position="108"/>
        <end position="129"/>
    </location>
</feature>
<dbReference type="OrthoDB" id="1655853at2"/>
<accession>A0A1U7NQP8</accession>
<keyword evidence="1" id="KW-1133">Transmembrane helix</keyword>